<accession>G0QNF1</accession>
<dbReference type="GeneID" id="14909431"/>
<dbReference type="GO" id="GO:0004379">
    <property type="term" value="F:glycylpeptide N-tetradecanoyltransferase activity"/>
    <property type="evidence" value="ECO:0007669"/>
    <property type="project" value="UniProtKB-EC"/>
</dbReference>
<organism evidence="1 2">
    <name type="scientific">Ichthyophthirius multifiliis</name>
    <name type="common">White spot disease agent</name>
    <name type="synonym">Ich</name>
    <dbReference type="NCBI Taxonomy" id="5932"/>
    <lineage>
        <taxon>Eukaryota</taxon>
        <taxon>Sar</taxon>
        <taxon>Alveolata</taxon>
        <taxon>Ciliophora</taxon>
        <taxon>Intramacronucleata</taxon>
        <taxon>Oligohymenophorea</taxon>
        <taxon>Hymenostomatida</taxon>
        <taxon>Ophryoglenina</taxon>
        <taxon>Ichthyophthirius</taxon>
    </lineage>
</organism>
<dbReference type="InParanoid" id="G0QNF1"/>
<evidence type="ECO:0000313" key="2">
    <source>
        <dbReference type="Proteomes" id="UP000008983"/>
    </source>
</evidence>
<dbReference type="RefSeq" id="XP_004037242.1">
    <property type="nucleotide sequence ID" value="XM_004037194.1"/>
</dbReference>
<dbReference type="EC" id="2.3.1.97" evidence="1"/>
<protein>
    <submittedName>
        <fullName evidence="1">Lmbr1-like conserved region family protein, putative</fullName>
        <ecNumber evidence="1">2.3.1.97</ecNumber>
    </submittedName>
</protein>
<sequence>MFFFLKKKNLKLDFKYRNYICGNKIKLVSSKKLLQAVKHSLQTTELTCFQKFVKSNGSKAFICRTVWRKDKNPYCWIITNKNDFYANEKIGEQQKYVTNVEIINSQFVADFIKDESGIWWLINIKSFTFEQPIPKEIDTKQITHYGDFNIQIKQKNIGTKNIVGQKDLTYKILIQMHFIKNMQYVICALNFILKLRNLFKMNLILQKCQVFNVMKKPNAITLDLIKIIQMEKINCVLDLGLNVQLSINDNFPMISNKVQINLDRFRIMILLQYLRDIPLERDQNANYYVEYIIFEQKTRYKIDLNISQTNCKSLTCFIPLNKIKILYFFSQQRDGLHQYITEKQYLTMSLYQENTKIGSLDIQLKDFLNEQVIKNEYYKFFSGKSLPILKWGINLTIGVFNSKQIDVTRINLKYHHGVYLPNVDYYTCEPLPIEWIQLISQKEDIKSHEDNENVKVKEKNLLYMIIFLK</sequence>
<keyword evidence="1" id="KW-0808">Transferase</keyword>
<dbReference type="AlphaFoldDB" id="G0QNF1"/>
<dbReference type="EMBL" id="GL983483">
    <property type="protein sequence ID" value="EGR33256.1"/>
    <property type="molecule type" value="Genomic_DNA"/>
</dbReference>
<dbReference type="Proteomes" id="UP000008983">
    <property type="component" value="Unassembled WGS sequence"/>
</dbReference>
<evidence type="ECO:0000313" key="1">
    <source>
        <dbReference type="EMBL" id="EGR33256.1"/>
    </source>
</evidence>
<reference evidence="1 2" key="1">
    <citation type="submission" date="2011-07" db="EMBL/GenBank/DDBJ databases">
        <authorList>
            <person name="Coyne R."/>
            <person name="Brami D."/>
            <person name="Johnson J."/>
            <person name="Hostetler J."/>
            <person name="Hannick L."/>
            <person name="Clark T."/>
            <person name="Cassidy-Hanley D."/>
            <person name="Inman J."/>
        </authorList>
    </citation>
    <scope>NUCLEOTIDE SEQUENCE [LARGE SCALE GENOMIC DNA]</scope>
    <source>
        <strain evidence="1 2">G5</strain>
    </source>
</reference>
<dbReference type="eggNOG" id="ENOG502S20D">
    <property type="taxonomic scope" value="Eukaryota"/>
</dbReference>
<dbReference type="OrthoDB" id="65154at2759"/>
<proteinExistence type="predicted"/>
<name>G0QNF1_ICHMU</name>
<keyword evidence="2" id="KW-1185">Reference proteome</keyword>
<gene>
    <name evidence="1" type="ORF">IMG5_057760</name>
</gene>
<keyword evidence="1" id="KW-0012">Acyltransferase</keyword>